<dbReference type="SMART" id="SM00570">
    <property type="entry name" value="AWS"/>
    <property type="match status" value="1"/>
</dbReference>
<keyword evidence="7" id="KW-0539">Nucleus</keyword>
<evidence type="ECO:0000256" key="7">
    <source>
        <dbReference type="ARBA" id="ARBA00023242"/>
    </source>
</evidence>
<name>A0AAW2YVX1_9EUKA</name>
<feature type="region of interest" description="Disordered" evidence="8">
    <location>
        <begin position="52"/>
        <end position="75"/>
    </location>
</feature>
<dbReference type="GO" id="GO:0005694">
    <property type="term" value="C:chromosome"/>
    <property type="evidence" value="ECO:0007669"/>
    <property type="project" value="UniProtKB-SubCell"/>
</dbReference>
<evidence type="ECO:0000256" key="6">
    <source>
        <dbReference type="ARBA" id="ARBA00022691"/>
    </source>
</evidence>
<feature type="domain" description="SET" evidence="9">
    <location>
        <begin position="174"/>
        <end position="290"/>
    </location>
</feature>
<dbReference type="AlphaFoldDB" id="A0AAW2YVX1"/>
<dbReference type="PROSITE" id="PS51215">
    <property type="entry name" value="AWS"/>
    <property type="match status" value="1"/>
</dbReference>
<evidence type="ECO:0000313" key="12">
    <source>
        <dbReference type="EMBL" id="KAL0480983.1"/>
    </source>
</evidence>
<organism evidence="12 13">
    <name type="scientific">Acrasis kona</name>
    <dbReference type="NCBI Taxonomy" id="1008807"/>
    <lineage>
        <taxon>Eukaryota</taxon>
        <taxon>Discoba</taxon>
        <taxon>Heterolobosea</taxon>
        <taxon>Tetramitia</taxon>
        <taxon>Eutetramitia</taxon>
        <taxon>Acrasidae</taxon>
        <taxon>Acrasis</taxon>
    </lineage>
</organism>
<evidence type="ECO:0000259" key="10">
    <source>
        <dbReference type="PROSITE" id="PS50868"/>
    </source>
</evidence>
<dbReference type="InterPro" id="IPR001214">
    <property type="entry name" value="SET_dom"/>
</dbReference>
<keyword evidence="3" id="KW-0158">Chromosome</keyword>
<dbReference type="GO" id="GO:0005634">
    <property type="term" value="C:nucleus"/>
    <property type="evidence" value="ECO:0007669"/>
    <property type="project" value="UniProtKB-SubCell"/>
</dbReference>
<comment type="caution">
    <text evidence="12">The sequence shown here is derived from an EMBL/GenBank/DDBJ whole genome shotgun (WGS) entry which is preliminary data.</text>
</comment>
<dbReference type="PROSITE" id="PS50280">
    <property type="entry name" value="SET"/>
    <property type="match status" value="1"/>
</dbReference>
<comment type="subcellular location">
    <subcellularLocation>
        <location evidence="2">Chromosome</location>
    </subcellularLocation>
    <subcellularLocation>
        <location evidence="1">Nucleus</location>
    </subcellularLocation>
</comment>
<evidence type="ECO:0000259" key="11">
    <source>
        <dbReference type="PROSITE" id="PS51215"/>
    </source>
</evidence>
<dbReference type="GO" id="GO:0032259">
    <property type="term" value="P:methylation"/>
    <property type="evidence" value="ECO:0007669"/>
    <property type="project" value="UniProtKB-KW"/>
</dbReference>
<gene>
    <name evidence="12" type="ORF">AKO1_013631</name>
</gene>
<feature type="compositionally biased region" description="Polar residues" evidence="8">
    <location>
        <begin position="54"/>
        <end position="73"/>
    </location>
</feature>
<keyword evidence="6" id="KW-0949">S-adenosyl-L-methionine</keyword>
<dbReference type="SMART" id="SM00317">
    <property type="entry name" value="SET"/>
    <property type="match status" value="1"/>
</dbReference>
<feature type="domain" description="Post-SET" evidence="10">
    <location>
        <begin position="298"/>
        <end position="314"/>
    </location>
</feature>
<sequence length="318" mass="36716">MVKDTRRSSTCDAIKSLPLTSTRRRKSLKKTVRKDVEVVESTTLVRKRRRKILNVQTPTESKSEQSQTENINSHTDRKIKMPRRVQQLQTVPRELAKYFSDSKMPANFTYAHTNVYRVGKDKRKQVPKEFYTICDCKNNCPNTCINRRLRMECDSDCLSGDKCQNKRITNHQNAAIQCFATSNDRGFGVKTLQNLNPGDFVIEYCGEVISSDMFEKRSKKREKECLFYGMRLSVDFVVDATRTGNLARFINHSCDPNCTTAIWTVGQELRIGIFAIKYIKEGTELTYDYQFETFGRTKQQECLCGADNCSGFIGKQYR</sequence>
<proteinExistence type="predicted"/>
<evidence type="ECO:0000256" key="8">
    <source>
        <dbReference type="SAM" id="MobiDB-lite"/>
    </source>
</evidence>
<evidence type="ECO:0000259" key="9">
    <source>
        <dbReference type="PROSITE" id="PS50280"/>
    </source>
</evidence>
<dbReference type="Pfam" id="PF00856">
    <property type="entry name" value="SET"/>
    <property type="match status" value="1"/>
</dbReference>
<evidence type="ECO:0000313" key="13">
    <source>
        <dbReference type="Proteomes" id="UP001431209"/>
    </source>
</evidence>
<keyword evidence="4" id="KW-0489">Methyltransferase</keyword>
<dbReference type="PROSITE" id="PS50868">
    <property type="entry name" value="POST_SET"/>
    <property type="match status" value="1"/>
</dbReference>
<dbReference type="InterPro" id="IPR046341">
    <property type="entry name" value="SET_dom_sf"/>
</dbReference>
<dbReference type="Gene3D" id="2.170.270.10">
    <property type="entry name" value="SET domain"/>
    <property type="match status" value="1"/>
</dbReference>
<evidence type="ECO:0000256" key="5">
    <source>
        <dbReference type="ARBA" id="ARBA00022679"/>
    </source>
</evidence>
<keyword evidence="13" id="KW-1185">Reference proteome</keyword>
<dbReference type="EMBL" id="JAOPGA020000708">
    <property type="protein sequence ID" value="KAL0480983.1"/>
    <property type="molecule type" value="Genomic_DNA"/>
</dbReference>
<evidence type="ECO:0000256" key="3">
    <source>
        <dbReference type="ARBA" id="ARBA00022454"/>
    </source>
</evidence>
<keyword evidence="5" id="KW-0808">Transferase</keyword>
<protein>
    <submittedName>
        <fullName evidence="12">Histone-lysine N-methyltransferase</fullName>
    </submittedName>
</protein>
<dbReference type="SMART" id="SM00508">
    <property type="entry name" value="PostSET"/>
    <property type="match status" value="1"/>
</dbReference>
<dbReference type="PANTHER" id="PTHR22884">
    <property type="entry name" value="SET DOMAIN PROTEINS"/>
    <property type="match status" value="1"/>
</dbReference>
<evidence type="ECO:0000256" key="1">
    <source>
        <dbReference type="ARBA" id="ARBA00004123"/>
    </source>
</evidence>
<dbReference type="InterPro" id="IPR050777">
    <property type="entry name" value="SET2_Histone-Lys_MeTrsfase"/>
</dbReference>
<dbReference type="SUPFAM" id="SSF82199">
    <property type="entry name" value="SET domain"/>
    <property type="match status" value="1"/>
</dbReference>
<evidence type="ECO:0000256" key="4">
    <source>
        <dbReference type="ARBA" id="ARBA00022603"/>
    </source>
</evidence>
<dbReference type="GO" id="GO:0042054">
    <property type="term" value="F:histone methyltransferase activity"/>
    <property type="evidence" value="ECO:0007669"/>
    <property type="project" value="InterPro"/>
</dbReference>
<dbReference type="Proteomes" id="UP001431209">
    <property type="component" value="Unassembled WGS sequence"/>
</dbReference>
<reference evidence="12 13" key="1">
    <citation type="submission" date="2024-03" db="EMBL/GenBank/DDBJ databases">
        <title>The Acrasis kona genome and developmental transcriptomes reveal deep origins of eukaryotic multicellular pathways.</title>
        <authorList>
            <person name="Sheikh S."/>
            <person name="Fu C.-J."/>
            <person name="Brown M.W."/>
            <person name="Baldauf S.L."/>
        </authorList>
    </citation>
    <scope>NUCLEOTIDE SEQUENCE [LARGE SCALE GENOMIC DNA]</scope>
    <source>
        <strain evidence="12 13">ATCC MYA-3509</strain>
    </source>
</reference>
<dbReference type="InterPro" id="IPR006560">
    <property type="entry name" value="AWS_dom"/>
</dbReference>
<dbReference type="InterPro" id="IPR003616">
    <property type="entry name" value="Post-SET_dom"/>
</dbReference>
<evidence type="ECO:0000256" key="2">
    <source>
        <dbReference type="ARBA" id="ARBA00004286"/>
    </source>
</evidence>
<accession>A0AAW2YVX1</accession>
<feature type="domain" description="AWS" evidence="11">
    <location>
        <begin position="129"/>
        <end position="172"/>
    </location>
</feature>